<comment type="miscellaneous">
    <text evidence="3">A lyase-type mechanism (elimination/hydration) is suggested for the cleavage of the lactyl ether bond of MurNAc 6-phosphate, with the formation of an alpha,beta-unsaturated aldehyde intermediate with (E)-stereochemistry, followed by the syn addition of water to give product.</text>
</comment>
<evidence type="ECO:0000256" key="2">
    <source>
        <dbReference type="ARBA" id="ARBA00023277"/>
    </source>
</evidence>
<gene>
    <name evidence="3 6" type="primary">murQ</name>
    <name evidence="6" type="ORF">GCM10008939_13390</name>
</gene>
<dbReference type="GO" id="GO:0009254">
    <property type="term" value="P:peptidoglycan turnover"/>
    <property type="evidence" value="ECO:0007669"/>
    <property type="project" value="TreeGrafter"/>
</dbReference>
<comment type="similarity">
    <text evidence="3">Belongs to the GCKR-like family. MurNAc-6-P etherase subfamily.</text>
</comment>
<keyword evidence="1 3" id="KW-0456">Lyase</keyword>
<dbReference type="HAMAP" id="MF_00068">
    <property type="entry name" value="MurQ"/>
    <property type="match status" value="1"/>
</dbReference>
<dbReference type="Gene3D" id="1.10.8.1080">
    <property type="match status" value="1"/>
</dbReference>
<dbReference type="Pfam" id="PF22645">
    <property type="entry name" value="GKRP_SIS_N"/>
    <property type="match status" value="1"/>
</dbReference>
<dbReference type="InterPro" id="IPR001347">
    <property type="entry name" value="SIS_dom"/>
</dbReference>
<comment type="subunit">
    <text evidence="3">Homodimer.</text>
</comment>
<dbReference type="NCBIfam" id="NF009222">
    <property type="entry name" value="PRK12570.1"/>
    <property type="match status" value="1"/>
</dbReference>
<organism evidence="6 7">
    <name type="scientific">Deinococcus aquiradiocola</name>
    <dbReference type="NCBI Taxonomy" id="393059"/>
    <lineage>
        <taxon>Bacteria</taxon>
        <taxon>Thermotogati</taxon>
        <taxon>Deinococcota</taxon>
        <taxon>Deinococci</taxon>
        <taxon>Deinococcales</taxon>
        <taxon>Deinococcaceae</taxon>
        <taxon>Deinococcus</taxon>
    </lineage>
</organism>
<dbReference type="InterPro" id="IPR040190">
    <property type="entry name" value="MURQ/GCKR"/>
</dbReference>
<protein>
    <recommendedName>
        <fullName evidence="3">N-acetylmuramic acid 6-phosphate etherase</fullName>
        <shortName evidence="3">MurNAc-6-P etherase</shortName>
        <ecNumber evidence="3">4.2.1.126</ecNumber>
    </recommendedName>
    <alternativeName>
        <fullName evidence="3">N-acetylmuramic acid 6-phosphate hydrolase</fullName>
    </alternativeName>
    <alternativeName>
        <fullName evidence="3">N-acetylmuramic acid 6-phosphate lyase</fullName>
    </alternativeName>
</protein>
<dbReference type="CDD" id="cd05007">
    <property type="entry name" value="SIS_Etherase"/>
    <property type="match status" value="1"/>
</dbReference>
<feature type="domain" description="SIS" evidence="5">
    <location>
        <begin position="70"/>
        <end position="233"/>
    </location>
</feature>
<evidence type="ECO:0000313" key="7">
    <source>
        <dbReference type="Proteomes" id="UP000635726"/>
    </source>
</evidence>
<comment type="caution">
    <text evidence="6">The sequence shown here is derived from an EMBL/GenBank/DDBJ whole genome shotgun (WGS) entry which is preliminary data.</text>
</comment>
<keyword evidence="7" id="KW-1185">Reference proteome</keyword>
<dbReference type="PANTHER" id="PTHR10088">
    <property type="entry name" value="GLUCOKINASE REGULATORY PROTEIN"/>
    <property type="match status" value="1"/>
</dbReference>
<evidence type="ECO:0000256" key="4">
    <source>
        <dbReference type="SAM" id="MobiDB-lite"/>
    </source>
</evidence>
<evidence type="ECO:0000256" key="3">
    <source>
        <dbReference type="HAMAP-Rule" id="MF_00068"/>
    </source>
</evidence>
<dbReference type="GO" id="GO:0097367">
    <property type="term" value="F:carbohydrate derivative binding"/>
    <property type="evidence" value="ECO:0007669"/>
    <property type="project" value="InterPro"/>
</dbReference>
<dbReference type="GO" id="GO:0016835">
    <property type="term" value="F:carbon-oxygen lyase activity"/>
    <property type="evidence" value="ECO:0007669"/>
    <property type="project" value="UniProtKB-UniRule"/>
</dbReference>
<dbReference type="NCBIfam" id="NF003915">
    <property type="entry name" value="PRK05441.1"/>
    <property type="match status" value="1"/>
</dbReference>
<dbReference type="SUPFAM" id="SSF53697">
    <property type="entry name" value="SIS domain"/>
    <property type="match status" value="1"/>
</dbReference>
<dbReference type="Gene3D" id="3.40.50.10490">
    <property type="entry name" value="Glucose-6-phosphate isomerase like protein, domain 1"/>
    <property type="match status" value="1"/>
</dbReference>
<keyword evidence="2 3" id="KW-0119">Carbohydrate metabolism</keyword>
<reference evidence="6" key="1">
    <citation type="journal article" date="2014" name="Int. J. Syst. Evol. Microbiol.">
        <title>Complete genome sequence of Corynebacterium casei LMG S-19264T (=DSM 44701T), isolated from a smear-ripened cheese.</title>
        <authorList>
            <consortium name="US DOE Joint Genome Institute (JGI-PGF)"/>
            <person name="Walter F."/>
            <person name="Albersmeier A."/>
            <person name="Kalinowski J."/>
            <person name="Ruckert C."/>
        </authorList>
    </citation>
    <scope>NUCLEOTIDE SEQUENCE</scope>
    <source>
        <strain evidence="6">JCM 14371</strain>
    </source>
</reference>
<dbReference type="PROSITE" id="PS51464">
    <property type="entry name" value="SIS"/>
    <property type="match status" value="1"/>
</dbReference>
<evidence type="ECO:0000259" key="5">
    <source>
        <dbReference type="PROSITE" id="PS51464"/>
    </source>
</evidence>
<dbReference type="GO" id="GO:0046348">
    <property type="term" value="P:amino sugar catabolic process"/>
    <property type="evidence" value="ECO:0007669"/>
    <property type="project" value="InterPro"/>
</dbReference>
<dbReference type="Proteomes" id="UP000635726">
    <property type="component" value="Unassembled WGS sequence"/>
</dbReference>
<feature type="active site" evidence="3">
    <location>
        <position position="129"/>
    </location>
</feature>
<dbReference type="EMBL" id="BMOE01000003">
    <property type="protein sequence ID" value="GGJ70327.1"/>
    <property type="molecule type" value="Genomic_DNA"/>
</dbReference>
<dbReference type="PANTHER" id="PTHR10088:SF4">
    <property type="entry name" value="GLUCOKINASE REGULATORY PROTEIN"/>
    <property type="match status" value="1"/>
</dbReference>
<reference evidence="6" key="2">
    <citation type="submission" date="2020-09" db="EMBL/GenBank/DDBJ databases">
        <authorList>
            <person name="Sun Q."/>
            <person name="Ohkuma M."/>
        </authorList>
    </citation>
    <scope>NUCLEOTIDE SEQUENCE</scope>
    <source>
        <strain evidence="6">JCM 14371</strain>
    </source>
</reference>
<dbReference type="AlphaFoldDB" id="A0A917UN77"/>
<proteinExistence type="inferred from homology"/>
<dbReference type="EC" id="4.2.1.126" evidence="3"/>
<accession>A0A917UN77</accession>
<evidence type="ECO:0000313" key="6">
    <source>
        <dbReference type="EMBL" id="GGJ70327.1"/>
    </source>
</evidence>
<comment type="catalytic activity">
    <reaction evidence="3">
        <text>N-acetyl-D-muramate 6-phosphate + H2O = N-acetyl-D-glucosamine 6-phosphate + (R)-lactate</text>
        <dbReference type="Rhea" id="RHEA:26410"/>
        <dbReference type="ChEBI" id="CHEBI:15377"/>
        <dbReference type="ChEBI" id="CHEBI:16004"/>
        <dbReference type="ChEBI" id="CHEBI:57513"/>
        <dbReference type="ChEBI" id="CHEBI:58722"/>
        <dbReference type="EC" id="4.2.1.126"/>
    </reaction>
</comment>
<dbReference type="InterPro" id="IPR005488">
    <property type="entry name" value="Etherase_MurQ"/>
</dbReference>
<feature type="active site" description="Proton donor" evidence="3">
    <location>
        <position position="98"/>
    </location>
</feature>
<sequence>MTRPPTQRPTPRSDDDQTAPLSTEQPSDQHTDLDLLGTPELVQALLDDQLNAVRAAQAALPDIARAADLAVTRLQHAGRLVYVGAGTSGRLGVLDGVELLPTFSWPPERLVTLIAGGERAMFRAAEGAEDDEAQAVLDLQAHHVDAGDVVIVLAASGATPYAVAAARHATQLGALTIGVSNNPGSPLQAAVHVPITLDTGSEVISGSTRLKAGTSQKIVLNALSSAIMVRLHKVYGNLMVDLQATNRKLRLRALHLTVLASGADPDAARHALHDADGHVKTAIVMLRLGLNAEQARHALTAAGHSVRAVLDAHP</sequence>
<name>A0A917UN77_9DEIO</name>
<evidence type="ECO:0000256" key="1">
    <source>
        <dbReference type="ARBA" id="ARBA00023239"/>
    </source>
</evidence>
<comment type="pathway">
    <text evidence="3">Amino-sugar metabolism; N-acetylmuramate degradation.</text>
</comment>
<feature type="region of interest" description="Disordered" evidence="4">
    <location>
        <begin position="1"/>
        <end position="33"/>
    </location>
</feature>
<dbReference type="RefSeq" id="WP_188961499.1">
    <property type="nucleotide sequence ID" value="NZ_BMOE01000003.1"/>
</dbReference>
<comment type="function">
    <text evidence="3">Specifically catalyzes the cleavage of the D-lactyl ether substituent of MurNAc 6-phosphate, producing GlcNAc 6-phosphate and D-lactate.</text>
</comment>
<dbReference type="InterPro" id="IPR046348">
    <property type="entry name" value="SIS_dom_sf"/>
</dbReference>
<dbReference type="GO" id="GO:0016803">
    <property type="term" value="F:ether hydrolase activity"/>
    <property type="evidence" value="ECO:0007669"/>
    <property type="project" value="TreeGrafter"/>
</dbReference>